<dbReference type="GO" id="GO:0006352">
    <property type="term" value="P:DNA-templated transcription initiation"/>
    <property type="evidence" value="ECO:0007669"/>
    <property type="project" value="InterPro"/>
</dbReference>
<feature type="domain" description="RNA polymerase sigma factor 70 region 4 type 2" evidence="2">
    <location>
        <begin position="44"/>
        <end position="94"/>
    </location>
</feature>
<dbReference type="InterPro" id="IPR036388">
    <property type="entry name" value="WH-like_DNA-bd_sf"/>
</dbReference>
<dbReference type="Pfam" id="PF08281">
    <property type="entry name" value="Sigma70_r4_2"/>
    <property type="match status" value="1"/>
</dbReference>
<dbReference type="EMBL" id="BARV01027218">
    <property type="protein sequence ID" value="GAI34824.1"/>
    <property type="molecule type" value="Genomic_DNA"/>
</dbReference>
<name>X1PVA1_9ZZZZ</name>
<evidence type="ECO:0000259" key="2">
    <source>
        <dbReference type="Pfam" id="PF08281"/>
    </source>
</evidence>
<dbReference type="GO" id="GO:0003677">
    <property type="term" value="F:DNA binding"/>
    <property type="evidence" value="ECO:0007669"/>
    <property type="project" value="InterPro"/>
</dbReference>
<comment type="caution">
    <text evidence="3">The sequence shown here is derived from an EMBL/GenBank/DDBJ whole genome shotgun (WGS) entry which is preliminary data.</text>
</comment>
<evidence type="ECO:0000313" key="3">
    <source>
        <dbReference type="EMBL" id="GAI34824.1"/>
    </source>
</evidence>
<protein>
    <recommendedName>
        <fullName evidence="2">RNA polymerase sigma factor 70 region 4 type 2 domain-containing protein</fullName>
    </recommendedName>
</protein>
<organism evidence="3">
    <name type="scientific">marine sediment metagenome</name>
    <dbReference type="NCBI Taxonomy" id="412755"/>
    <lineage>
        <taxon>unclassified sequences</taxon>
        <taxon>metagenomes</taxon>
        <taxon>ecological metagenomes</taxon>
    </lineage>
</organism>
<sequence length="102" mass="11467">YVVEAMGEYHTQNSGPLDEENIDPAQDGSASMDWETTVLLGVQRVKRCIGSLPQELKTVFLLRHNLDLNYEQISIVSNQSVEKCMAQLFRARVQVVKCLGRG</sequence>
<evidence type="ECO:0000256" key="1">
    <source>
        <dbReference type="SAM" id="MobiDB-lite"/>
    </source>
</evidence>
<proteinExistence type="predicted"/>
<accession>X1PVA1</accession>
<dbReference type="SUPFAM" id="SSF88659">
    <property type="entry name" value="Sigma3 and sigma4 domains of RNA polymerase sigma factors"/>
    <property type="match status" value="1"/>
</dbReference>
<dbReference type="InterPro" id="IPR013249">
    <property type="entry name" value="RNA_pol_sigma70_r4_t2"/>
</dbReference>
<dbReference type="AlphaFoldDB" id="X1PVA1"/>
<gene>
    <name evidence="3" type="ORF">S06H3_43833</name>
</gene>
<dbReference type="GO" id="GO:0016987">
    <property type="term" value="F:sigma factor activity"/>
    <property type="evidence" value="ECO:0007669"/>
    <property type="project" value="InterPro"/>
</dbReference>
<feature type="non-terminal residue" evidence="3">
    <location>
        <position position="1"/>
    </location>
</feature>
<reference evidence="3" key="1">
    <citation type="journal article" date="2014" name="Front. Microbiol.">
        <title>High frequency of phylogenetically diverse reductive dehalogenase-homologous genes in deep subseafloor sedimentary metagenomes.</title>
        <authorList>
            <person name="Kawai M."/>
            <person name="Futagami T."/>
            <person name="Toyoda A."/>
            <person name="Takaki Y."/>
            <person name="Nishi S."/>
            <person name="Hori S."/>
            <person name="Arai W."/>
            <person name="Tsubouchi T."/>
            <person name="Morono Y."/>
            <person name="Uchiyama I."/>
            <person name="Ito T."/>
            <person name="Fujiyama A."/>
            <person name="Inagaki F."/>
            <person name="Takami H."/>
        </authorList>
    </citation>
    <scope>NUCLEOTIDE SEQUENCE</scope>
    <source>
        <strain evidence="3">Expedition CK06-06</strain>
    </source>
</reference>
<dbReference type="InterPro" id="IPR013324">
    <property type="entry name" value="RNA_pol_sigma_r3/r4-like"/>
</dbReference>
<dbReference type="Gene3D" id="1.10.10.10">
    <property type="entry name" value="Winged helix-like DNA-binding domain superfamily/Winged helix DNA-binding domain"/>
    <property type="match status" value="1"/>
</dbReference>
<feature type="region of interest" description="Disordered" evidence="1">
    <location>
        <begin position="1"/>
        <end position="29"/>
    </location>
</feature>